<organism evidence="1 2">
    <name type="scientific">Panicum miliaceum</name>
    <name type="common">Proso millet</name>
    <name type="synonym">Broomcorn millet</name>
    <dbReference type="NCBI Taxonomy" id="4540"/>
    <lineage>
        <taxon>Eukaryota</taxon>
        <taxon>Viridiplantae</taxon>
        <taxon>Streptophyta</taxon>
        <taxon>Embryophyta</taxon>
        <taxon>Tracheophyta</taxon>
        <taxon>Spermatophyta</taxon>
        <taxon>Magnoliopsida</taxon>
        <taxon>Liliopsida</taxon>
        <taxon>Poales</taxon>
        <taxon>Poaceae</taxon>
        <taxon>PACMAD clade</taxon>
        <taxon>Panicoideae</taxon>
        <taxon>Panicodae</taxon>
        <taxon>Paniceae</taxon>
        <taxon>Panicinae</taxon>
        <taxon>Panicum</taxon>
        <taxon>Panicum sect. Panicum</taxon>
    </lineage>
</organism>
<dbReference type="AlphaFoldDB" id="A0A3L6Q152"/>
<proteinExistence type="predicted"/>
<evidence type="ECO:0000313" key="1">
    <source>
        <dbReference type="EMBL" id="RLM69687.1"/>
    </source>
</evidence>
<accession>A0A3L6Q152</accession>
<gene>
    <name evidence="1" type="ORF">C2845_PM17G13600</name>
</gene>
<dbReference type="Proteomes" id="UP000275267">
    <property type="component" value="Unassembled WGS sequence"/>
</dbReference>
<keyword evidence="2" id="KW-1185">Reference proteome</keyword>
<name>A0A3L6Q152_PANMI</name>
<evidence type="ECO:0000313" key="2">
    <source>
        <dbReference type="Proteomes" id="UP000275267"/>
    </source>
</evidence>
<dbReference type="OrthoDB" id="695809at2759"/>
<comment type="caution">
    <text evidence="1">The sequence shown here is derived from an EMBL/GenBank/DDBJ whole genome shotgun (WGS) entry which is preliminary data.</text>
</comment>
<reference evidence="2" key="1">
    <citation type="journal article" date="2019" name="Nat. Commun.">
        <title>The genome of broomcorn millet.</title>
        <authorList>
            <person name="Zou C."/>
            <person name="Miki D."/>
            <person name="Li D."/>
            <person name="Tang Q."/>
            <person name="Xiao L."/>
            <person name="Rajput S."/>
            <person name="Deng P."/>
            <person name="Jia W."/>
            <person name="Huang R."/>
            <person name="Zhang M."/>
            <person name="Sun Y."/>
            <person name="Hu J."/>
            <person name="Fu X."/>
            <person name="Schnable P.S."/>
            <person name="Li F."/>
            <person name="Zhang H."/>
            <person name="Feng B."/>
            <person name="Zhu X."/>
            <person name="Liu R."/>
            <person name="Schnable J.C."/>
            <person name="Zhu J.-K."/>
            <person name="Zhang H."/>
        </authorList>
    </citation>
    <scope>NUCLEOTIDE SEQUENCE [LARGE SCALE GENOMIC DNA]</scope>
</reference>
<protein>
    <submittedName>
        <fullName evidence="1">BTB/POZ and MATH domain-containing protein 2-like</fullName>
    </submittedName>
</protein>
<sequence>MLRLLDNRFLGSAADATAAYRVAILDGEGSALYSTSVVPENYSVHGRSGIWIDVQEASAEERKQEMRQLKDDSLSVRCDVTVQSLEKEARVRCFLRRLLD</sequence>
<dbReference type="EMBL" id="PQIB02000014">
    <property type="protein sequence ID" value="RLM69687.1"/>
    <property type="molecule type" value="Genomic_DNA"/>
</dbReference>